<dbReference type="EMBL" id="BSDS01000001">
    <property type="protein sequence ID" value="GLI38757.1"/>
    <property type="molecule type" value="Genomic_DNA"/>
</dbReference>
<dbReference type="AlphaFoldDB" id="A0A9W6LCC1"/>
<gene>
    <name evidence="2" type="ORF">GHYDROH2_22580</name>
</gene>
<protein>
    <submittedName>
        <fullName evidence="2">Alpha/beta hydrolase</fullName>
    </submittedName>
</protein>
<keyword evidence="3" id="KW-1185">Reference proteome</keyword>
<dbReference type="InterPro" id="IPR000073">
    <property type="entry name" value="AB_hydrolase_1"/>
</dbReference>
<dbReference type="PRINTS" id="PR00412">
    <property type="entry name" value="EPOXHYDRLASE"/>
</dbReference>
<dbReference type="Gene3D" id="3.40.50.1820">
    <property type="entry name" value="alpha/beta hydrolase"/>
    <property type="match status" value="1"/>
</dbReference>
<dbReference type="Proteomes" id="UP001144352">
    <property type="component" value="Unassembled WGS sequence"/>
</dbReference>
<evidence type="ECO:0000259" key="1">
    <source>
        <dbReference type="Pfam" id="PF12697"/>
    </source>
</evidence>
<feature type="domain" description="AB hydrolase-1" evidence="1">
    <location>
        <begin position="27"/>
        <end position="273"/>
    </location>
</feature>
<dbReference type="SUPFAM" id="SSF53474">
    <property type="entry name" value="alpha/beta-Hydrolases"/>
    <property type="match status" value="1"/>
</dbReference>
<dbReference type="PRINTS" id="PR00111">
    <property type="entry name" value="ABHYDROLASE"/>
</dbReference>
<evidence type="ECO:0000313" key="3">
    <source>
        <dbReference type="Proteomes" id="UP001144352"/>
    </source>
</evidence>
<organism evidence="2 3">
    <name type="scientific">Geobacter hydrogenophilus</name>
    <dbReference type="NCBI Taxonomy" id="40983"/>
    <lineage>
        <taxon>Bacteria</taxon>
        <taxon>Pseudomonadati</taxon>
        <taxon>Thermodesulfobacteriota</taxon>
        <taxon>Desulfuromonadia</taxon>
        <taxon>Geobacterales</taxon>
        <taxon>Geobacteraceae</taxon>
        <taxon>Geobacter</taxon>
    </lineage>
</organism>
<dbReference type="GO" id="GO:0016787">
    <property type="term" value="F:hydrolase activity"/>
    <property type="evidence" value="ECO:0007669"/>
    <property type="project" value="UniProtKB-KW"/>
</dbReference>
<comment type="caution">
    <text evidence="2">The sequence shown here is derived from an EMBL/GenBank/DDBJ whole genome shotgun (WGS) entry which is preliminary data.</text>
</comment>
<dbReference type="RefSeq" id="WP_214184980.1">
    <property type="nucleotide sequence ID" value="NZ_BSDS01000001.1"/>
</dbReference>
<accession>A0A9W6LCC1</accession>
<sequence>MGDRLTFAYGPGVDISYRVVGRGPTPVVFVHGFAAALTTWDDIAPLFPAERFTLYLIDLKGFGFSSKPCTGSYAIEEQAAVTAAFIKSMGLSHVILTGHSLGGAIVLLVTLQARDRGDTGLVARLILVACSAYPQKLPRLMGWLRIPLLARIGMALIPVRTIVRYTLARVFHDTRAITPERIRRYERCFGRRGMAGVLIRSARAIDPGSYGAITARYREIDVPTLIVWGKEDRIVRIGQGKRLAEEMPDARLAVLDGCGHNPHEERPRETFAAIMEFLGNGEEREEGSGRSWREARR</sequence>
<dbReference type="Pfam" id="PF12697">
    <property type="entry name" value="Abhydrolase_6"/>
    <property type="match status" value="1"/>
</dbReference>
<dbReference type="PANTHER" id="PTHR43689">
    <property type="entry name" value="HYDROLASE"/>
    <property type="match status" value="1"/>
</dbReference>
<dbReference type="PANTHER" id="PTHR43689:SF8">
    <property type="entry name" value="ALPHA_BETA-HYDROLASES SUPERFAMILY PROTEIN"/>
    <property type="match status" value="1"/>
</dbReference>
<evidence type="ECO:0000313" key="2">
    <source>
        <dbReference type="EMBL" id="GLI38757.1"/>
    </source>
</evidence>
<keyword evidence="2" id="KW-0378">Hydrolase</keyword>
<reference evidence="2" key="1">
    <citation type="submission" date="2022-12" db="EMBL/GenBank/DDBJ databases">
        <title>Reference genome sequencing for broad-spectrum identification of bacterial and archaeal isolates by mass spectrometry.</title>
        <authorList>
            <person name="Sekiguchi Y."/>
            <person name="Tourlousse D.M."/>
        </authorList>
    </citation>
    <scope>NUCLEOTIDE SEQUENCE</scope>
    <source>
        <strain evidence="2">H2</strain>
    </source>
</reference>
<proteinExistence type="predicted"/>
<dbReference type="InterPro" id="IPR000639">
    <property type="entry name" value="Epox_hydrolase-like"/>
</dbReference>
<name>A0A9W6LCC1_9BACT</name>
<dbReference type="InterPro" id="IPR029058">
    <property type="entry name" value="AB_hydrolase_fold"/>
</dbReference>